<dbReference type="Proteomes" id="UP000290288">
    <property type="component" value="Unassembled WGS sequence"/>
</dbReference>
<evidence type="ECO:0000256" key="1">
    <source>
        <dbReference type="SAM" id="MobiDB-lite"/>
    </source>
</evidence>
<name>A0A4Q2DFE4_9AGAR</name>
<evidence type="ECO:0000313" key="3">
    <source>
        <dbReference type="EMBL" id="RXW17812.1"/>
    </source>
</evidence>
<proteinExistence type="predicted"/>
<feature type="region of interest" description="Disordered" evidence="1">
    <location>
        <begin position="310"/>
        <end position="408"/>
    </location>
</feature>
<accession>A0A4Q2DFE4</accession>
<dbReference type="STRING" id="2316362.A0A4Q2DFE4"/>
<reference evidence="3 4" key="1">
    <citation type="submission" date="2019-01" db="EMBL/GenBank/DDBJ databases">
        <title>Draft genome sequence of Psathyrella aberdarensis IHI B618.</title>
        <authorList>
            <person name="Buettner E."/>
            <person name="Kellner H."/>
        </authorList>
    </citation>
    <scope>NUCLEOTIDE SEQUENCE [LARGE SCALE GENOMIC DNA]</scope>
    <source>
        <strain evidence="3 4">IHI B618</strain>
    </source>
</reference>
<feature type="region of interest" description="Disordered" evidence="1">
    <location>
        <begin position="421"/>
        <end position="499"/>
    </location>
</feature>
<keyword evidence="2" id="KW-0812">Transmembrane</keyword>
<feature type="compositionally biased region" description="Basic and acidic residues" evidence="1">
    <location>
        <begin position="310"/>
        <end position="324"/>
    </location>
</feature>
<feature type="compositionally biased region" description="Low complexity" evidence="1">
    <location>
        <begin position="211"/>
        <end position="229"/>
    </location>
</feature>
<feature type="compositionally biased region" description="Polar residues" evidence="1">
    <location>
        <begin position="445"/>
        <end position="467"/>
    </location>
</feature>
<keyword evidence="2" id="KW-1133">Transmembrane helix</keyword>
<dbReference type="AlphaFoldDB" id="A0A4Q2DFE4"/>
<dbReference type="OrthoDB" id="3222669at2759"/>
<feature type="region of interest" description="Disordered" evidence="1">
    <location>
        <begin position="510"/>
        <end position="529"/>
    </location>
</feature>
<feature type="transmembrane region" description="Helical" evidence="2">
    <location>
        <begin position="37"/>
        <end position="59"/>
    </location>
</feature>
<keyword evidence="4" id="KW-1185">Reference proteome</keyword>
<feature type="region of interest" description="Disordered" evidence="1">
    <location>
        <begin position="540"/>
        <end position="605"/>
    </location>
</feature>
<feature type="compositionally biased region" description="Basic and acidic residues" evidence="1">
    <location>
        <begin position="594"/>
        <end position="605"/>
    </location>
</feature>
<organism evidence="3 4">
    <name type="scientific">Candolleomyces aberdarensis</name>
    <dbReference type="NCBI Taxonomy" id="2316362"/>
    <lineage>
        <taxon>Eukaryota</taxon>
        <taxon>Fungi</taxon>
        <taxon>Dikarya</taxon>
        <taxon>Basidiomycota</taxon>
        <taxon>Agaricomycotina</taxon>
        <taxon>Agaricomycetes</taxon>
        <taxon>Agaricomycetidae</taxon>
        <taxon>Agaricales</taxon>
        <taxon>Agaricineae</taxon>
        <taxon>Psathyrellaceae</taxon>
        <taxon>Candolleomyces</taxon>
    </lineage>
</organism>
<protein>
    <submittedName>
        <fullName evidence="3">Uncharacterized protein</fullName>
    </submittedName>
</protein>
<feature type="compositionally biased region" description="Polar residues" evidence="1">
    <location>
        <begin position="481"/>
        <end position="499"/>
    </location>
</feature>
<sequence length="605" mass="65820">MQWSKVGLEAVISIWALYNAVRYFLAFTIYESMMGETISLALGISAGLSFAFLACALILSRFRPRLLCHGMSYGTVSIAYWTLIYLSLFCLFAPAAVNFAFVFVWKNASDLQLRPRHRCYLDIDVVWSKTHRMCRPNTIAHGVWVTLSGLRLAVTAAILIGYQFILHKTRPHADLLAKRFRGKHRVNPSDTFSYQSALPPATGLPFPAAPSPLLQTQQRQQSASSISSRTARHPRLSRSRSSGLSTTETRNMNEVASSILTKTDPQQQAPTNNTSTTLASVPEHDDSIASFSERFASLVSEIDRETEAALEFARSEETSSRHTLESPLSGRRGGGGGDGSDDELEDNPAYTHRPLHSPGPSGDGDDDDDDFYRGGESSSTSSRPRVPVPPSLGYNEFGQPYPPDEDFQMFDRFIKRMPTIESMGSRELGSAGTASLLSARDANHDGNNNRGSLQTNKSHNTNNSRPPTRNAPRGSWVGSEFSFNSGTSPSEPSSRTNSLSFQVEKLAAMGFLGGGGSSSGHGTSEYGELLDVGHPSVRRVVPESPLRTEFGAPDSLTAPERPYSSATNRSGSTDVSYFTATTGSAKTGKSGVQQKEERKEGDEAS</sequence>
<feature type="transmembrane region" description="Helical" evidence="2">
    <location>
        <begin position="142"/>
        <end position="165"/>
    </location>
</feature>
<feature type="region of interest" description="Disordered" evidence="1">
    <location>
        <begin position="205"/>
        <end position="281"/>
    </location>
</feature>
<dbReference type="EMBL" id="SDEE01000310">
    <property type="protein sequence ID" value="RXW17812.1"/>
    <property type="molecule type" value="Genomic_DNA"/>
</dbReference>
<keyword evidence="2" id="KW-0472">Membrane</keyword>
<feature type="compositionally biased region" description="Polar residues" evidence="1">
    <location>
        <begin position="564"/>
        <end position="593"/>
    </location>
</feature>
<evidence type="ECO:0000313" key="4">
    <source>
        <dbReference type="Proteomes" id="UP000290288"/>
    </source>
</evidence>
<gene>
    <name evidence="3" type="ORF">EST38_g8036</name>
</gene>
<evidence type="ECO:0000256" key="2">
    <source>
        <dbReference type="SAM" id="Phobius"/>
    </source>
</evidence>
<feature type="transmembrane region" description="Helical" evidence="2">
    <location>
        <begin position="6"/>
        <end position="25"/>
    </location>
</feature>
<comment type="caution">
    <text evidence="3">The sequence shown here is derived from an EMBL/GenBank/DDBJ whole genome shotgun (WGS) entry which is preliminary data.</text>
</comment>
<feature type="compositionally biased region" description="Low complexity" evidence="1">
    <location>
        <begin position="239"/>
        <end position="250"/>
    </location>
</feature>
<feature type="compositionally biased region" description="Polar residues" evidence="1">
    <location>
        <begin position="252"/>
        <end position="279"/>
    </location>
</feature>
<feature type="transmembrane region" description="Helical" evidence="2">
    <location>
        <begin position="79"/>
        <end position="105"/>
    </location>
</feature>